<dbReference type="PROSITE" id="PS51186">
    <property type="entry name" value="GNAT"/>
    <property type="match status" value="1"/>
</dbReference>
<dbReference type="InterPro" id="IPR016181">
    <property type="entry name" value="Acyl_CoA_acyltransferase"/>
</dbReference>
<comment type="caution">
    <text evidence="2">The sequence shown here is derived from an EMBL/GenBank/DDBJ whole genome shotgun (WGS) entry which is preliminary data.</text>
</comment>
<evidence type="ECO:0000313" key="3">
    <source>
        <dbReference type="Proteomes" id="UP000293852"/>
    </source>
</evidence>
<dbReference type="InterPro" id="IPR000182">
    <property type="entry name" value="GNAT_dom"/>
</dbReference>
<keyword evidence="3" id="KW-1185">Reference proteome</keyword>
<keyword evidence="2" id="KW-0808">Transferase</keyword>
<dbReference type="GO" id="GO:0016747">
    <property type="term" value="F:acyltransferase activity, transferring groups other than amino-acyl groups"/>
    <property type="evidence" value="ECO:0007669"/>
    <property type="project" value="InterPro"/>
</dbReference>
<dbReference type="OrthoDB" id="3239945at2"/>
<reference evidence="2 3" key="1">
    <citation type="submission" date="2019-02" db="EMBL/GenBank/DDBJ databases">
        <title>Sequencing the genomes of 1000 actinobacteria strains.</title>
        <authorList>
            <person name="Klenk H.-P."/>
        </authorList>
    </citation>
    <scope>NUCLEOTIDE SEQUENCE [LARGE SCALE GENOMIC DNA]</scope>
    <source>
        <strain evidence="2 3">DSM 16932</strain>
    </source>
</reference>
<dbReference type="Pfam" id="PF00583">
    <property type="entry name" value="Acetyltransf_1"/>
    <property type="match status" value="1"/>
</dbReference>
<evidence type="ECO:0000313" key="2">
    <source>
        <dbReference type="EMBL" id="RZS61584.1"/>
    </source>
</evidence>
<organism evidence="2 3">
    <name type="scientific">Xylanimonas ulmi</name>
    <dbReference type="NCBI Taxonomy" id="228973"/>
    <lineage>
        <taxon>Bacteria</taxon>
        <taxon>Bacillati</taxon>
        <taxon>Actinomycetota</taxon>
        <taxon>Actinomycetes</taxon>
        <taxon>Micrococcales</taxon>
        <taxon>Promicromonosporaceae</taxon>
        <taxon>Xylanimonas</taxon>
    </lineage>
</organism>
<dbReference type="Gene3D" id="3.40.630.30">
    <property type="match status" value="1"/>
</dbReference>
<protein>
    <submittedName>
        <fullName evidence="2">Acetyltransferase (GNAT) family protein</fullName>
    </submittedName>
</protein>
<feature type="domain" description="N-acetyltransferase" evidence="1">
    <location>
        <begin position="15"/>
        <end position="194"/>
    </location>
</feature>
<dbReference type="Proteomes" id="UP000293852">
    <property type="component" value="Unassembled WGS sequence"/>
</dbReference>
<dbReference type="AlphaFoldDB" id="A0A4Q7M2A2"/>
<accession>A0A4Q7M2A2</accession>
<name>A0A4Q7M2A2_9MICO</name>
<evidence type="ECO:0000259" key="1">
    <source>
        <dbReference type="PROSITE" id="PS51186"/>
    </source>
</evidence>
<dbReference type="CDD" id="cd04301">
    <property type="entry name" value="NAT_SF"/>
    <property type="match status" value="1"/>
</dbReference>
<gene>
    <name evidence="2" type="ORF">EV386_1893</name>
</gene>
<proteinExistence type="predicted"/>
<dbReference type="RefSeq" id="WP_130414392.1">
    <property type="nucleotide sequence ID" value="NZ_SGWX01000001.1"/>
</dbReference>
<dbReference type="SUPFAM" id="SSF55729">
    <property type="entry name" value="Acyl-CoA N-acyltransferases (Nat)"/>
    <property type="match status" value="1"/>
</dbReference>
<dbReference type="EMBL" id="SGWX01000001">
    <property type="protein sequence ID" value="RZS61584.1"/>
    <property type="molecule type" value="Genomic_DNA"/>
</dbReference>
<sequence>MQVLPAHEAPWDDVVTVFGTRGDAAHCWCQWWKLSSAEYRAASDAERCEALRVQASSSATSPGVLAYRDGVPVGWCGVEPRPRLGRVARSRTLAATLAGQDLADDGVWAVSCFVVPREHRGTGITRALLGGAVEVARAGGAHVVEAYPVDTQGRRVASASLFHGPLSLFADAGFEVVAWQRPGRPVVRLRLVPEGAATSATV</sequence>